<evidence type="ECO:0000256" key="8">
    <source>
        <dbReference type="SAM" id="Phobius"/>
    </source>
</evidence>
<dbReference type="EMBL" id="CP137640">
    <property type="protein sequence ID" value="WVX78840.1"/>
    <property type="molecule type" value="Genomic_DNA"/>
</dbReference>
<evidence type="ECO:0000256" key="7">
    <source>
        <dbReference type="ARBA" id="ARBA00023012"/>
    </source>
</evidence>
<reference evidence="10 11" key="1">
    <citation type="submission" date="2023-10" db="EMBL/GenBank/DDBJ databases">
        <title>Niallia locisalis sp.nov. isolated from a salt pond sample.</title>
        <authorList>
            <person name="Li X.-J."/>
            <person name="Dong L."/>
        </authorList>
    </citation>
    <scope>NUCLEOTIDE SEQUENCE [LARGE SCALE GENOMIC DNA]</scope>
    <source>
        <strain evidence="10 11">DSM 29761</strain>
    </source>
</reference>
<keyword evidence="8" id="KW-0472">Membrane</keyword>
<dbReference type="Pfam" id="PF23540">
    <property type="entry name" value="DesK_N"/>
    <property type="match status" value="1"/>
</dbReference>
<keyword evidence="4" id="KW-0547">Nucleotide-binding</keyword>
<dbReference type="PANTHER" id="PTHR24421:SF63">
    <property type="entry name" value="SENSOR HISTIDINE KINASE DESK"/>
    <property type="match status" value="1"/>
</dbReference>
<keyword evidence="11" id="KW-1185">Reference proteome</keyword>
<evidence type="ECO:0000256" key="5">
    <source>
        <dbReference type="ARBA" id="ARBA00022777"/>
    </source>
</evidence>
<dbReference type="InterPro" id="IPR050482">
    <property type="entry name" value="Sensor_HK_TwoCompSys"/>
</dbReference>
<feature type="transmembrane region" description="Helical" evidence="8">
    <location>
        <begin position="134"/>
        <end position="152"/>
    </location>
</feature>
<organism evidence="10 11">
    <name type="scientific">Niallia oryzisoli</name>
    <dbReference type="NCBI Taxonomy" id="1737571"/>
    <lineage>
        <taxon>Bacteria</taxon>
        <taxon>Bacillati</taxon>
        <taxon>Bacillota</taxon>
        <taxon>Bacilli</taxon>
        <taxon>Bacillales</taxon>
        <taxon>Bacillaceae</taxon>
        <taxon>Niallia</taxon>
    </lineage>
</organism>
<dbReference type="CDD" id="cd16917">
    <property type="entry name" value="HATPase_UhpB-NarQ-NarX-like"/>
    <property type="match status" value="1"/>
</dbReference>
<feature type="transmembrane region" description="Helical" evidence="8">
    <location>
        <begin position="69"/>
        <end position="96"/>
    </location>
</feature>
<evidence type="ECO:0000256" key="2">
    <source>
        <dbReference type="ARBA" id="ARBA00012438"/>
    </source>
</evidence>
<dbReference type="Gene3D" id="3.30.565.10">
    <property type="entry name" value="Histidine kinase-like ATPase, C-terminal domain"/>
    <property type="match status" value="1"/>
</dbReference>
<proteinExistence type="predicted"/>
<accession>A0ABZ2C650</accession>
<dbReference type="InterPro" id="IPR011712">
    <property type="entry name" value="Sig_transdc_His_kin_sub3_dim/P"/>
</dbReference>
<dbReference type="PROSITE" id="PS50109">
    <property type="entry name" value="HIS_KIN"/>
    <property type="match status" value="1"/>
</dbReference>
<name>A0ABZ2C650_9BACI</name>
<feature type="transmembrane region" description="Helical" evidence="8">
    <location>
        <begin position="102"/>
        <end position="122"/>
    </location>
</feature>
<evidence type="ECO:0000256" key="6">
    <source>
        <dbReference type="ARBA" id="ARBA00022840"/>
    </source>
</evidence>
<feature type="domain" description="Histidine kinase" evidence="9">
    <location>
        <begin position="186"/>
        <end position="369"/>
    </location>
</feature>
<gene>
    <name evidence="10" type="ORF">R4Z09_16135</name>
</gene>
<dbReference type="PANTHER" id="PTHR24421">
    <property type="entry name" value="NITRATE/NITRITE SENSOR PROTEIN NARX-RELATED"/>
    <property type="match status" value="1"/>
</dbReference>
<sequence>MKKKFQFFYSSTGVSPYIWALFAVLPFYFIFQWSSVAEIVTGIVLSIFFFISYRFAFVSKGWVKYLWTSLLIVISITMTSFLGYVYFAFFLAYLIGNFQNKVAYITFYVIHLVSSTVAINYNFIIQDELFLKQLPFIVIIWISVILMPFSIYNRKRREQLETQLAFANKRISDLIVQEERQRIARDLHDTLGQKLSLIGLKSDLARKIIDKDPSQARAELKDIQQTARTALNEVRKMVSNMRGTRLKEEIIHIKQLLDAAEINLKLEGENTLSNVSLFLENILSMCLKEAVTNVVKHSKASICCISFQQSSKEIVITISDDGIGIADENLNDKGNGILGMKERLEFVNGSLEIESNQGMTLIIKVPNVVKQNE</sequence>
<dbReference type="Pfam" id="PF02518">
    <property type="entry name" value="HATPase_c"/>
    <property type="match status" value="1"/>
</dbReference>
<evidence type="ECO:0000313" key="11">
    <source>
        <dbReference type="Proteomes" id="UP001357223"/>
    </source>
</evidence>
<dbReference type="Gene3D" id="1.20.5.1930">
    <property type="match status" value="1"/>
</dbReference>
<keyword evidence="8" id="KW-0812">Transmembrane</keyword>
<dbReference type="SUPFAM" id="SSF55874">
    <property type="entry name" value="ATPase domain of HSP90 chaperone/DNA topoisomerase II/histidine kinase"/>
    <property type="match status" value="1"/>
</dbReference>
<feature type="transmembrane region" description="Helical" evidence="8">
    <location>
        <begin position="36"/>
        <end position="57"/>
    </location>
</feature>
<dbReference type="Pfam" id="PF07730">
    <property type="entry name" value="HisKA_3"/>
    <property type="match status" value="1"/>
</dbReference>
<dbReference type="Proteomes" id="UP001357223">
    <property type="component" value="Chromosome"/>
</dbReference>
<keyword evidence="8" id="KW-1133">Transmembrane helix</keyword>
<dbReference type="InterPro" id="IPR056374">
    <property type="entry name" value="DesK/YvfT_N"/>
</dbReference>
<protein>
    <recommendedName>
        <fullName evidence="2">histidine kinase</fullName>
        <ecNumber evidence="2">2.7.13.3</ecNumber>
    </recommendedName>
</protein>
<keyword evidence="6" id="KW-0067">ATP-binding</keyword>
<dbReference type="GO" id="GO:0016301">
    <property type="term" value="F:kinase activity"/>
    <property type="evidence" value="ECO:0007669"/>
    <property type="project" value="UniProtKB-KW"/>
</dbReference>
<dbReference type="InterPro" id="IPR036890">
    <property type="entry name" value="HATPase_C_sf"/>
</dbReference>
<evidence type="ECO:0000256" key="1">
    <source>
        <dbReference type="ARBA" id="ARBA00000085"/>
    </source>
</evidence>
<comment type="catalytic activity">
    <reaction evidence="1">
        <text>ATP + protein L-histidine = ADP + protein N-phospho-L-histidine.</text>
        <dbReference type="EC" id="2.7.13.3"/>
    </reaction>
</comment>
<dbReference type="InterPro" id="IPR003594">
    <property type="entry name" value="HATPase_dom"/>
</dbReference>
<keyword evidence="5 10" id="KW-0418">Kinase</keyword>
<keyword evidence="7" id="KW-0902">Two-component regulatory system</keyword>
<dbReference type="InterPro" id="IPR005467">
    <property type="entry name" value="His_kinase_dom"/>
</dbReference>
<evidence type="ECO:0000256" key="4">
    <source>
        <dbReference type="ARBA" id="ARBA00022741"/>
    </source>
</evidence>
<evidence type="ECO:0000256" key="3">
    <source>
        <dbReference type="ARBA" id="ARBA00022679"/>
    </source>
</evidence>
<dbReference type="EC" id="2.7.13.3" evidence="2"/>
<evidence type="ECO:0000259" key="9">
    <source>
        <dbReference type="PROSITE" id="PS50109"/>
    </source>
</evidence>
<feature type="transmembrane region" description="Helical" evidence="8">
    <location>
        <begin position="7"/>
        <end position="30"/>
    </location>
</feature>
<dbReference type="RefSeq" id="WP_338447774.1">
    <property type="nucleotide sequence ID" value="NZ_CP137640.1"/>
</dbReference>
<keyword evidence="3" id="KW-0808">Transferase</keyword>
<evidence type="ECO:0000313" key="10">
    <source>
        <dbReference type="EMBL" id="WVX78840.1"/>
    </source>
</evidence>